<dbReference type="PROSITE" id="PS50929">
    <property type="entry name" value="ABC_TM1F"/>
    <property type="match status" value="1"/>
</dbReference>
<feature type="compositionally biased region" description="Acidic residues" evidence="11">
    <location>
        <begin position="310"/>
        <end position="324"/>
    </location>
</feature>
<dbReference type="GO" id="GO:0005524">
    <property type="term" value="F:ATP binding"/>
    <property type="evidence" value="ECO:0007669"/>
    <property type="project" value="UniProtKB-KW"/>
</dbReference>
<dbReference type="PROSITE" id="PS00211">
    <property type="entry name" value="ABC_TRANSPORTER_1"/>
    <property type="match status" value="1"/>
</dbReference>
<evidence type="ECO:0000256" key="2">
    <source>
        <dbReference type="ARBA" id="ARBA00007577"/>
    </source>
</evidence>
<evidence type="ECO:0000259" key="13">
    <source>
        <dbReference type="PROSITE" id="PS50893"/>
    </source>
</evidence>
<dbReference type="FunFam" id="3.40.50.300:FF:000240">
    <property type="entry name" value="ABC transporter B family member 20"/>
    <property type="match status" value="1"/>
</dbReference>
<protein>
    <submittedName>
        <fullName evidence="15">Uncharacterized protein</fullName>
    </submittedName>
</protein>
<evidence type="ECO:0000256" key="7">
    <source>
        <dbReference type="ARBA" id="ARBA00022840"/>
    </source>
</evidence>
<dbReference type="Proteomes" id="UP000811619">
    <property type="component" value="Unassembled WGS sequence"/>
</dbReference>
<evidence type="ECO:0000313" key="16">
    <source>
        <dbReference type="Proteomes" id="UP000811619"/>
    </source>
</evidence>
<sequence length="849" mass="91926">MAAAQALTQILPQMIAVSKAMAAAQNLFSTIDRVSNMDTLSEDGIEPADFQGHIRLQGVGFSYPARPNTPVLQDVNLEIRPNQVTAIVGASGSGKSTIFGLIERWYAYSSGEMTLDGHRLESIKLRWLRTKIRLVQQEPTLFSGSIYQNVMDGLAGCDDGLSDGEKKHRVVAACKAVLMHDFIAELPRGYDSCIGERGASLSGGQRQRLVIARAIVSDPKVLLLDEATSALDAHAEKAVQAALNNIARGRTVVVIAHRLSTVRDSDNIIVLGKGGRVMESGTHARLVALGGAYASLARTQDLAENMPDPVEGEEGSVASGEEEERAVAAPDVDSAQTPTARRGSGSGSGKKGESRRHGTLSSYGLLHGLFLIIKEQRTLWRPLSVTLVCCTAGGLLSSSMAVVVANSLEVYRGADFDKARFFAIMFFAIGLCSILVYATIGWISNVIAQTIIRFYRRDILDNTLRQDMAFFDRPENNTGALVARLASEPLSLQELLSFNVSLVVISIVNAVCGCTVAVISGWKLGLAMCLGAMPVIVGAGYLRIRLEVRFEQDTARSFASSSAVAAEAVMGIRTVCSLALEEAVVERYSQSLQDLVRDSIGGLGVKAFLYALSQSASLLVMGLGFWYGGRLVSTGEYTLRQFYVVYMVVIYSGGATAALFQHTTSISKACTAINYILGLRQTRVLLDDDDAEEDEDHDPGAAVARPVDEKGPGLEAGLERVHFAYPLRPKQKVLRGIDMSIRPGQMTALVGASGCGKSTLIGLLERFYDPSSGTVWVRDDGRRRDIRTLHRRRHRRDVALVQQEPVLYQGSILDNVALGIEHDRLRPADPPEARIEAACRAAHIWDFIA</sequence>
<evidence type="ECO:0000256" key="4">
    <source>
        <dbReference type="ARBA" id="ARBA00022692"/>
    </source>
</evidence>
<feature type="transmembrane region" description="Helical" evidence="12">
    <location>
        <begin position="495"/>
        <end position="518"/>
    </location>
</feature>
<feature type="transmembrane region" description="Helical" evidence="12">
    <location>
        <begin position="607"/>
        <end position="629"/>
    </location>
</feature>
<feature type="domain" description="ABC transmembrane type-1" evidence="14">
    <location>
        <begin position="385"/>
        <end position="668"/>
    </location>
</feature>
<keyword evidence="3" id="KW-0813">Transport</keyword>
<keyword evidence="7" id="KW-0067">ATP-binding</keyword>
<dbReference type="OrthoDB" id="6500128at2759"/>
<dbReference type="InterPro" id="IPR027417">
    <property type="entry name" value="P-loop_NTPase"/>
</dbReference>
<evidence type="ECO:0000256" key="6">
    <source>
        <dbReference type="ARBA" id="ARBA00022741"/>
    </source>
</evidence>
<dbReference type="InterPro" id="IPR036640">
    <property type="entry name" value="ABC1_TM_sf"/>
</dbReference>
<dbReference type="PANTHER" id="PTHR24221">
    <property type="entry name" value="ATP-BINDING CASSETTE SUB-FAMILY B"/>
    <property type="match status" value="1"/>
</dbReference>
<gene>
    <name evidence="15" type="ORF">E4U42_001851</name>
</gene>
<reference evidence="15" key="1">
    <citation type="journal article" date="2020" name="bioRxiv">
        <title>Whole genome comparisons of ergot fungi reveals the divergence and evolution of species within the genus Claviceps are the result of varying mechanisms driving genome evolution and host range expansion.</title>
        <authorList>
            <person name="Wyka S.A."/>
            <person name="Mondo S.J."/>
            <person name="Liu M."/>
            <person name="Dettman J."/>
            <person name="Nalam V."/>
            <person name="Broders K.D."/>
        </authorList>
    </citation>
    <scope>NUCLEOTIDE SEQUENCE</scope>
    <source>
        <strain evidence="15">CCC 489</strain>
    </source>
</reference>
<feature type="transmembrane region" description="Helical" evidence="12">
    <location>
        <begin position="385"/>
        <end position="408"/>
    </location>
</feature>
<evidence type="ECO:0000259" key="14">
    <source>
        <dbReference type="PROSITE" id="PS50929"/>
    </source>
</evidence>
<keyword evidence="16" id="KW-1185">Reference proteome</keyword>
<evidence type="ECO:0000256" key="11">
    <source>
        <dbReference type="SAM" id="MobiDB-lite"/>
    </source>
</evidence>
<feature type="transmembrane region" description="Helical" evidence="12">
    <location>
        <begin position="641"/>
        <end position="660"/>
    </location>
</feature>
<feature type="region of interest" description="Disordered" evidence="11">
    <location>
        <begin position="305"/>
        <end position="358"/>
    </location>
</feature>
<dbReference type="AlphaFoldDB" id="A0A8K0JCX7"/>
<feature type="region of interest" description="Disordered" evidence="11">
    <location>
        <begin position="690"/>
        <end position="710"/>
    </location>
</feature>
<feature type="transmembrane region" description="Helical" evidence="12">
    <location>
        <begin position="420"/>
        <end position="447"/>
    </location>
</feature>
<keyword evidence="6" id="KW-0547">Nucleotide-binding</keyword>
<evidence type="ECO:0000256" key="1">
    <source>
        <dbReference type="ARBA" id="ARBA00004141"/>
    </source>
</evidence>
<feature type="domain" description="ABC transporter" evidence="13">
    <location>
        <begin position="54"/>
        <end position="299"/>
    </location>
</feature>
<comment type="similarity">
    <text evidence="2">Belongs to the ABC transporter superfamily. ABCB family. Multidrug resistance exporter (TC 3.A.1.201) subfamily.</text>
</comment>
<evidence type="ECO:0000256" key="10">
    <source>
        <dbReference type="ARBA" id="ARBA00023180"/>
    </source>
</evidence>
<dbReference type="Pfam" id="PF00664">
    <property type="entry name" value="ABC_membrane"/>
    <property type="match status" value="1"/>
</dbReference>
<name>A0A8K0JCX7_9HYPO</name>
<dbReference type="Gene3D" id="3.40.50.300">
    <property type="entry name" value="P-loop containing nucleotide triphosphate hydrolases"/>
    <property type="match status" value="2"/>
</dbReference>
<comment type="subcellular location">
    <subcellularLocation>
        <location evidence="1">Membrane</location>
        <topology evidence="1">Multi-pass membrane protein</topology>
    </subcellularLocation>
</comment>
<evidence type="ECO:0000256" key="8">
    <source>
        <dbReference type="ARBA" id="ARBA00022989"/>
    </source>
</evidence>
<proteinExistence type="inferred from homology"/>
<dbReference type="GO" id="GO:0140359">
    <property type="term" value="F:ABC-type transporter activity"/>
    <property type="evidence" value="ECO:0007669"/>
    <property type="project" value="InterPro"/>
</dbReference>
<evidence type="ECO:0000256" key="3">
    <source>
        <dbReference type="ARBA" id="ARBA00022448"/>
    </source>
</evidence>
<dbReference type="PANTHER" id="PTHR24221:SF503">
    <property type="entry name" value="MITOCHONDRIAL POTASSIUM CHANNEL ATP-BINDING SUBUNIT"/>
    <property type="match status" value="1"/>
</dbReference>
<keyword evidence="5" id="KW-0677">Repeat</keyword>
<keyword evidence="4 12" id="KW-0812">Transmembrane</keyword>
<keyword evidence="9 12" id="KW-0472">Membrane</keyword>
<evidence type="ECO:0000256" key="5">
    <source>
        <dbReference type="ARBA" id="ARBA00022737"/>
    </source>
</evidence>
<evidence type="ECO:0000256" key="12">
    <source>
        <dbReference type="SAM" id="Phobius"/>
    </source>
</evidence>
<dbReference type="SMART" id="SM00382">
    <property type="entry name" value="AAA"/>
    <property type="match status" value="2"/>
</dbReference>
<evidence type="ECO:0000256" key="9">
    <source>
        <dbReference type="ARBA" id="ARBA00023136"/>
    </source>
</evidence>
<dbReference type="GO" id="GO:0016020">
    <property type="term" value="C:membrane"/>
    <property type="evidence" value="ECO:0007669"/>
    <property type="project" value="UniProtKB-SubCell"/>
</dbReference>
<dbReference type="InterPro" id="IPR003593">
    <property type="entry name" value="AAA+_ATPase"/>
</dbReference>
<dbReference type="InterPro" id="IPR011527">
    <property type="entry name" value="ABC1_TM_dom"/>
</dbReference>
<evidence type="ECO:0000313" key="15">
    <source>
        <dbReference type="EMBL" id="KAG5930336.1"/>
    </source>
</evidence>
<dbReference type="CDD" id="cd18578">
    <property type="entry name" value="ABC_6TM_Pgp_ABCB1_D2_like"/>
    <property type="match status" value="1"/>
</dbReference>
<accession>A0A8K0JCX7</accession>
<keyword evidence="10" id="KW-0325">Glycoprotein</keyword>
<dbReference type="PROSITE" id="PS50893">
    <property type="entry name" value="ABC_TRANSPORTER_2"/>
    <property type="match status" value="1"/>
</dbReference>
<dbReference type="InterPro" id="IPR039421">
    <property type="entry name" value="Type_1_exporter"/>
</dbReference>
<dbReference type="InterPro" id="IPR017871">
    <property type="entry name" value="ABC_transporter-like_CS"/>
</dbReference>
<dbReference type="SUPFAM" id="SSF52540">
    <property type="entry name" value="P-loop containing nucleoside triphosphate hydrolases"/>
    <property type="match status" value="2"/>
</dbReference>
<organism evidence="15 16">
    <name type="scientific">Claviceps africana</name>
    <dbReference type="NCBI Taxonomy" id="83212"/>
    <lineage>
        <taxon>Eukaryota</taxon>
        <taxon>Fungi</taxon>
        <taxon>Dikarya</taxon>
        <taxon>Ascomycota</taxon>
        <taxon>Pezizomycotina</taxon>
        <taxon>Sordariomycetes</taxon>
        <taxon>Hypocreomycetidae</taxon>
        <taxon>Hypocreales</taxon>
        <taxon>Clavicipitaceae</taxon>
        <taxon>Claviceps</taxon>
    </lineage>
</organism>
<keyword evidence="8 12" id="KW-1133">Transmembrane helix</keyword>
<dbReference type="SUPFAM" id="SSF90123">
    <property type="entry name" value="ABC transporter transmembrane region"/>
    <property type="match status" value="1"/>
</dbReference>
<comment type="caution">
    <text evidence="15">The sequence shown here is derived from an EMBL/GenBank/DDBJ whole genome shotgun (WGS) entry which is preliminary data.</text>
</comment>
<dbReference type="Pfam" id="PF00005">
    <property type="entry name" value="ABC_tran"/>
    <property type="match status" value="2"/>
</dbReference>
<dbReference type="Gene3D" id="1.20.1560.10">
    <property type="entry name" value="ABC transporter type 1, transmembrane domain"/>
    <property type="match status" value="1"/>
</dbReference>
<dbReference type="GO" id="GO:0016887">
    <property type="term" value="F:ATP hydrolysis activity"/>
    <property type="evidence" value="ECO:0007669"/>
    <property type="project" value="InterPro"/>
</dbReference>
<dbReference type="EMBL" id="SRPY01000016">
    <property type="protein sequence ID" value="KAG5930336.1"/>
    <property type="molecule type" value="Genomic_DNA"/>
</dbReference>
<feature type="non-terminal residue" evidence="15">
    <location>
        <position position="1"/>
    </location>
</feature>
<feature type="transmembrane region" description="Helical" evidence="12">
    <location>
        <begin position="524"/>
        <end position="542"/>
    </location>
</feature>
<dbReference type="InterPro" id="IPR003439">
    <property type="entry name" value="ABC_transporter-like_ATP-bd"/>
</dbReference>